<keyword evidence="1" id="KW-0812">Transmembrane</keyword>
<evidence type="ECO:0000313" key="3">
    <source>
        <dbReference type="Proteomes" id="UP000799437"/>
    </source>
</evidence>
<proteinExistence type="predicted"/>
<dbReference type="RefSeq" id="XP_033601994.1">
    <property type="nucleotide sequence ID" value="XM_033746732.1"/>
</dbReference>
<evidence type="ECO:0000313" key="2">
    <source>
        <dbReference type="EMBL" id="KAF2759543.1"/>
    </source>
</evidence>
<name>A0A6A6WA42_9PEZI</name>
<keyword evidence="1" id="KW-0472">Membrane</keyword>
<dbReference type="PROSITE" id="PS51257">
    <property type="entry name" value="PROKAR_LIPOPROTEIN"/>
    <property type="match status" value="1"/>
</dbReference>
<feature type="transmembrane region" description="Helical" evidence="1">
    <location>
        <begin position="12"/>
        <end position="30"/>
    </location>
</feature>
<organism evidence="2 3">
    <name type="scientific">Pseudovirgaria hyperparasitica</name>
    <dbReference type="NCBI Taxonomy" id="470096"/>
    <lineage>
        <taxon>Eukaryota</taxon>
        <taxon>Fungi</taxon>
        <taxon>Dikarya</taxon>
        <taxon>Ascomycota</taxon>
        <taxon>Pezizomycotina</taxon>
        <taxon>Dothideomycetes</taxon>
        <taxon>Dothideomycetes incertae sedis</taxon>
        <taxon>Acrospermales</taxon>
        <taxon>Acrospermaceae</taxon>
        <taxon>Pseudovirgaria</taxon>
    </lineage>
</organism>
<keyword evidence="1" id="KW-1133">Transmembrane helix</keyword>
<reference evidence="2" key="1">
    <citation type="journal article" date="2020" name="Stud. Mycol.">
        <title>101 Dothideomycetes genomes: a test case for predicting lifestyles and emergence of pathogens.</title>
        <authorList>
            <person name="Haridas S."/>
            <person name="Albert R."/>
            <person name="Binder M."/>
            <person name="Bloem J."/>
            <person name="Labutti K."/>
            <person name="Salamov A."/>
            <person name="Andreopoulos B."/>
            <person name="Baker S."/>
            <person name="Barry K."/>
            <person name="Bills G."/>
            <person name="Bluhm B."/>
            <person name="Cannon C."/>
            <person name="Castanera R."/>
            <person name="Culley D."/>
            <person name="Daum C."/>
            <person name="Ezra D."/>
            <person name="Gonzalez J."/>
            <person name="Henrissat B."/>
            <person name="Kuo A."/>
            <person name="Liang C."/>
            <person name="Lipzen A."/>
            <person name="Lutzoni F."/>
            <person name="Magnuson J."/>
            <person name="Mondo S."/>
            <person name="Nolan M."/>
            <person name="Ohm R."/>
            <person name="Pangilinan J."/>
            <person name="Park H.-J."/>
            <person name="Ramirez L."/>
            <person name="Alfaro M."/>
            <person name="Sun H."/>
            <person name="Tritt A."/>
            <person name="Yoshinaga Y."/>
            <person name="Zwiers L.-H."/>
            <person name="Turgeon B."/>
            <person name="Goodwin S."/>
            <person name="Spatafora J."/>
            <person name="Crous P."/>
            <person name="Grigoriev I."/>
        </authorList>
    </citation>
    <scope>NUCLEOTIDE SEQUENCE</scope>
    <source>
        <strain evidence="2">CBS 121739</strain>
    </source>
</reference>
<dbReference type="AlphaFoldDB" id="A0A6A6WA42"/>
<gene>
    <name evidence="2" type="ORF">EJ05DRAFT_498752</name>
</gene>
<dbReference type="EMBL" id="ML996569">
    <property type="protein sequence ID" value="KAF2759543.1"/>
    <property type="molecule type" value="Genomic_DNA"/>
</dbReference>
<dbReference type="Proteomes" id="UP000799437">
    <property type="component" value="Unassembled WGS sequence"/>
</dbReference>
<dbReference type="GeneID" id="54487786"/>
<protein>
    <submittedName>
        <fullName evidence="2">Uncharacterized protein</fullName>
    </submittedName>
</protein>
<accession>A0A6A6WA42</accession>
<evidence type="ECO:0000256" key="1">
    <source>
        <dbReference type="SAM" id="Phobius"/>
    </source>
</evidence>
<sequence>MRDFLKGREYLIGVIAIIASCLGAALLYWWSKRLSISAPAPRHNVFRAEGGPDEDIELAVLESSAAAVDTSQQASSTLTQTHKYGSTEMPSNTVISTISFQPAAMAARYSKAKDQAMLSRCLPLGDIR</sequence>
<keyword evidence="3" id="KW-1185">Reference proteome</keyword>